<feature type="active site" description="Cysteine sulfenic acid (-SOH) intermediate" evidence="6">
    <location>
        <position position="60"/>
    </location>
</feature>
<comment type="similarity">
    <text evidence="6">Belongs to the peroxiredoxin family. Tpx subfamily.</text>
</comment>
<dbReference type="AlphaFoldDB" id="A0A1I1QPR5"/>
<comment type="catalytic activity">
    <reaction evidence="6">
        <text>a hydroperoxide + [thioredoxin]-dithiol = an alcohol + [thioredoxin]-disulfide + H2O</text>
        <dbReference type="Rhea" id="RHEA:62620"/>
        <dbReference type="Rhea" id="RHEA-COMP:10698"/>
        <dbReference type="Rhea" id="RHEA-COMP:10700"/>
        <dbReference type="ChEBI" id="CHEBI:15377"/>
        <dbReference type="ChEBI" id="CHEBI:29950"/>
        <dbReference type="ChEBI" id="CHEBI:30879"/>
        <dbReference type="ChEBI" id="CHEBI:35924"/>
        <dbReference type="ChEBI" id="CHEBI:50058"/>
        <dbReference type="EC" id="1.11.1.24"/>
    </reaction>
</comment>
<dbReference type="PANTHER" id="PTHR43110:SF1">
    <property type="entry name" value="THIOL PEROXIDASE"/>
    <property type="match status" value="1"/>
</dbReference>
<dbReference type="EMBL" id="FOMI01000007">
    <property type="protein sequence ID" value="SFD24025.1"/>
    <property type="molecule type" value="Genomic_DNA"/>
</dbReference>
<dbReference type="InterPro" id="IPR018219">
    <property type="entry name" value="Tpx_CS"/>
</dbReference>
<evidence type="ECO:0000256" key="5">
    <source>
        <dbReference type="ARBA" id="ARBA00023284"/>
    </source>
</evidence>
<keyword evidence="3 6" id="KW-0560">Oxidoreductase</keyword>
<comment type="function">
    <text evidence="6">Thiol-specific peroxidase that catalyzes the reduction of hydrogen peroxide and organic hydroperoxides to water and alcohols, respectively. Plays a role in cell protection against oxidative stress by detoxifying peroxides.</text>
</comment>
<sequence length="168" mass="17998">MATVTLKGNPINTSSNLPEVGAKAPDFLLTTTDLAVHSLTNYKGSKLVLNIFPSIDTGTCAQSVRTFNKEASELENTKVLCISRDLPFAQGRFCGAEGLDNVINLSDFKDGSFGKAYGLNIVDGPLEGLHSRCVVVLDENGTVKYTEQVGEIVDEPNYKAALEALQDA</sequence>
<dbReference type="InterPro" id="IPR013766">
    <property type="entry name" value="Thioredoxin_domain"/>
</dbReference>
<dbReference type="NCBIfam" id="NF001808">
    <property type="entry name" value="PRK00522.1"/>
    <property type="match status" value="1"/>
</dbReference>
<feature type="disulfide bond" description="Redox-active" evidence="6">
    <location>
        <begin position="60"/>
        <end position="94"/>
    </location>
</feature>
<proteinExistence type="inferred from homology"/>
<name>A0A1I1QPR5_9FLAO</name>
<protein>
    <recommendedName>
        <fullName evidence="6">Thiol peroxidase</fullName>
        <shortName evidence="6">Tpx</shortName>
        <ecNumber evidence="6">1.11.1.24</ecNumber>
    </recommendedName>
    <alternativeName>
        <fullName evidence="6">Peroxiredoxin tpx</fullName>
        <shortName evidence="6">Prx</shortName>
    </alternativeName>
    <alternativeName>
        <fullName evidence="6">Thioredoxin peroxidase</fullName>
    </alternativeName>
    <alternativeName>
        <fullName evidence="6">Thioredoxin-dependent peroxiredoxin</fullName>
    </alternativeName>
</protein>
<dbReference type="GO" id="GO:0008379">
    <property type="term" value="F:thioredoxin peroxidase activity"/>
    <property type="evidence" value="ECO:0007669"/>
    <property type="project" value="UniProtKB-UniRule"/>
</dbReference>
<dbReference type="OrthoDB" id="9781543at2"/>
<dbReference type="HAMAP" id="MF_00269">
    <property type="entry name" value="Tpx"/>
    <property type="match status" value="1"/>
</dbReference>
<dbReference type="PROSITE" id="PS01265">
    <property type="entry name" value="TPX"/>
    <property type="match status" value="1"/>
</dbReference>
<evidence type="ECO:0000256" key="4">
    <source>
        <dbReference type="ARBA" id="ARBA00023157"/>
    </source>
</evidence>
<gene>
    <name evidence="6" type="primary">tpx</name>
    <name evidence="8" type="ORF">SAMN04487987_10723</name>
</gene>
<organism evidence="8 9">
    <name type="scientific">Algibacter pectinivorans</name>
    <dbReference type="NCBI Taxonomy" id="870482"/>
    <lineage>
        <taxon>Bacteria</taxon>
        <taxon>Pseudomonadati</taxon>
        <taxon>Bacteroidota</taxon>
        <taxon>Flavobacteriia</taxon>
        <taxon>Flavobacteriales</taxon>
        <taxon>Flavobacteriaceae</taxon>
        <taxon>Algibacter</taxon>
    </lineage>
</organism>
<evidence type="ECO:0000256" key="1">
    <source>
        <dbReference type="ARBA" id="ARBA00022559"/>
    </source>
</evidence>
<dbReference type="EC" id="1.11.1.24" evidence="6"/>
<dbReference type="CDD" id="cd03014">
    <property type="entry name" value="PRX_Atyp2cys"/>
    <property type="match status" value="1"/>
</dbReference>
<reference evidence="9" key="1">
    <citation type="submission" date="2016-10" db="EMBL/GenBank/DDBJ databases">
        <authorList>
            <person name="Varghese N."/>
            <person name="Submissions S."/>
        </authorList>
    </citation>
    <scope>NUCLEOTIDE SEQUENCE [LARGE SCALE GENOMIC DNA]</scope>
    <source>
        <strain evidence="9">DSM 25730</strain>
    </source>
</reference>
<dbReference type="InterPro" id="IPR002065">
    <property type="entry name" value="TPX"/>
</dbReference>
<dbReference type="PANTHER" id="PTHR43110">
    <property type="entry name" value="THIOL PEROXIDASE"/>
    <property type="match status" value="1"/>
</dbReference>
<dbReference type="STRING" id="870482.SAMN04487987_10723"/>
<evidence type="ECO:0000256" key="6">
    <source>
        <dbReference type="HAMAP-Rule" id="MF_00269"/>
    </source>
</evidence>
<dbReference type="Proteomes" id="UP000199439">
    <property type="component" value="Unassembled WGS sequence"/>
</dbReference>
<dbReference type="SUPFAM" id="SSF52833">
    <property type="entry name" value="Thioredoxin-like"/>
    <property type="match status" value="1"/>
</dbReference>
<evidence type="ECO:0000256" key="2">
    <source>
        <dbReference type="ARBA" id="ARBA00022862"/>
    </source>
</evidence>
<keyword evidence="1 6" id="KW-0575">Peroxidase</keyword>
<dbReference type="Pfam" id="PF08534">
    <property type="entry name" value="Redoxin"/>
    <property type="match status" value="1"/>
</dbReference>
<evidence type="ECO:0000256" key="3">
    <source>
        <dbReference type="ARBA" id="ARBA00023002"/>
    </source>
</evidence>
<evidence type="ECO:0000313" key="8">
    <source>
        <dbReference type="EMBL" id="SFD24025.1"/>
    </source>
</evidence>
<keyword evidence="9" id="KW-1185">Reference proteome</keyword>
<evidence type="ECO:0000313" key="9">
    <source>
        <dbReference type="Proteomes" id="UP000199439"/>
    </source>
</evidence>
<dbReference type="RefSeq" id="WP_092852124.1">
    <property type="nucleotide sequence ID" value="NZ_FOMI01000007.1"/>
</dbReference>
<keyword evidence="4 6" id="KW-1015">Disulfide bond</keyword>
<dbReference type="Gene3D" id="3.40.30.10">
    <property type="entry name" value="Glutaredoxin"/>
    <property type="match status" value="1"/>
</dbReference>
<accession>A0A1I1QPR5</accession>
<comment type="subunit">
    <text evidence="6">Homodimer.</text>
</comment>
<dbReference type="InterPro" id="IPR050455">
    <property type="entry name" value="Tpx_Peroxidase_subfamily"/>
</dbReference>
<comment type="miscellaneous">
    <text evidence="6">The active site is a conserved redox-active cysteine residue, the peroxidatic cysteine (C(P)), which makes the nucleophilic attack on the peroxide substrate. The peroxide oxidizes the C(P)-SH to cysteine sulfenic acid (C(P)-SOH), which then reacts with another cysteine residue, the resolving cysteine (C(R)), to form a disulfide bridge. The disulfide is subsequently reduced by an appropriate electron donor to complete the catalytic cycle. In this atypical 2-Cys peroxiredoxin, C(R) is present in the same subunit to form an intramolecular disulfide. The disulfide is subsequently reduced by thioredoxin.</text>
</comment>
<keyword evidence="2 6" id="KW-0049">Antioxidant</keyword>
<dbReference type="InterPro" id="IPR013740">
    <property type="entry name" value="Redoxin"/>
</dbReference>
<dbReference type="InterPro" id="IPR036249">
    <property type="entry name" value="Thioredoxin-like_sf"/>
</dbReference>
<evidence type="ECO:0000259" key="7">
    <source>
        <dbReference type="PROSITE" id="PS51352"/>
    </source>
</evidence>
<dbReference type="PROSITE" id="PS51352">
    <property type="entry name" value="THIOREDOXIN_2"/>
    <property type="match status" value="1"/>
</dbReference>
<feature type="domain" description="Thioredoxin" evidence="7">
    <location>
        <begin position="18"/>
        <end position="167"/>
    </location>
</feature>
<keyword evidence="5 6" id="KW-0676">Redox-active center</keyword>